<evidence type="ECO:0000313" key="2">
    <source>
        <dbReference type="RefSeq" id="XP_047738041.1"/>
    </source>
</evidence>
<keyword evidence="1" id="KW-1185">Reference proteome</keyword>
<dbReference type="PANTHER" id="PTHR10745:SF0">
    <property type="entry name" value="GLYCINE--TRNA LIGASE"/>
    <property type="match status" value="1"/>
</dbReference>
<dbReference type="InterPro" id="IPR036282">
    <property type="entry name" value="Glutathione-S-Trfase_C_sf"/>
</dbReference>
<dbReference type="KEGG" id="hazt:108676583"/>
<gene>
    <name evidence="2" type="primary">LOC108676583</name>
</gene>
<dbReference type="InterPro" id="IPR045864">
    <property type="entry name" value="aa-tRNA-synth_II/BPL/LPL"/>
</dbReference>
<dbReference type="InterPro" id="IPR027031">
    <property type="entry name" value="Gly-tRNA_synthase/POLG2"/>
</dbReference>
<proteinExistence type="predicted"/>
<dbReference type="SUPFAM" id="SSF47616">
    <property type="entry name" value="GST C-terminal domain-like"/>
    <property type="match status" value="1"/>
</dbReference>
<dbReference type="Gene3D" id="3.30.930.10">
    <property type="entry name" value="Bira Bifunctional Protein, Domain 2"/>
    <property type="match status" value="1"/>
</dbReference>
<dbReference type="RefSeq" id="XP_047738041.1">
    <property type="nucleotide sequence ID" value="XM_047882085.1"/>
</dbReference>
<dbReference type="GeneID" id="108676583"/>
<reference evidence="2" key="1">
    <citation type="submission" date="2025-08" db="UniProtKB">
        <authorList>
            <consortium name="RefSeq"/>
        </authorList>
    </citation>
    <scope>IDENTIFICATION</scope>
</reference>
<dbReference type="AlphaFoldDB" id="A0A979FLX2"/>
<dbReference type="PANTHER" id="PTHR10745">
    <property type="entry name" value="GLYCYL-TRNA SYNTHETASE/DNA POLYMERASE SUBUNIT GAMMA-2"/>
    <property type="match status" value="1"/>
</dbReference>
<dbReference type="SUPFAM" id="SSF55681">
    <property type="entry name" value="Class II aaRS and biotin synthetases"/>
    <property type="match status" value="1"/>
</dbReference>
<protein>
    <submittedName>
        <fullName evidence="2">Uncharacterized protein LOC108676583</fullName>
    </submittedName>
</protein>
<dbReference type="Gene3D" id="1.20.1050.130">
    <property type="match status" value="1"/>
</dbReference>
<dbReference type="OrthoDB" id="6429141at2759"/>
<evidence type="ECO:0000313" key="1">
    <source>
        <dbReference type="Proteomes" id="UP000694843"/>
    </source>
</evidence>
<accession>A0A979FLX2</accession>
<sequence length="190" mass="21313">MTSQSPLWQGSLELSSLDGALTTRSYLSGATPSQADRAAYDAVAECNQLAEGLRSLHHLGRWYRHVGSFTPTERKAWPEPRGRVEDWTGGRRARPGLVANETLGYYMARIQQYLLKVGLVGPKIRFRQHLPNEMAHYACDCWDAEALTSYGWVECVADVADVVARLSSGLVTWQQVVAQWPKFTQQETTK</sequence>
<dbReference type="GO" id="GO:0004820">
    <property type="term" value="F:glycine-tRNA ligase activity"/>
    <property type="evidence" value="ECO:0007669"/>
    <property type="project" value="TreeGrafter"/>
</dbReference>
<name>A0A979FLX2_HYAAZ</name>
<dbReference type="GO" id="GO:0005739">
    <property type="term" value="C:mitochondrion"/>
    <property type="evidence" value="ECO:0007669"/>
    <property type="project" value="TreeGrafter"/>
</dbReference>
<dbReference type="Proteomes" id="UP000694843">
    <property type="component" value="Unplaced"/>
</dbReference>
<dbReference type="GO" id="GO:0070150">
    <property type="term" value="P:mitochondrial glycyl-tRNA aminoacylation"/>
    <property type="evidence" value="ECO:0007669"/>
    <property type="project" value="TreeGrafter"/>
</dbReference>
<organism evidence="1 2">
    <name type="scientific">Hyalella azteca</name>
    <name type="common">Amphipod</name>
    <dbReference type="NCBI Taxonomy" id="294128"/>
    <lineage>
        <taxon>Eukaryota</taxon>
        <taxon>Metazoa</taxon>
        <taxon>Ecdysozoa</taxon>
        <taxon>Arthropoda</taxon>
        <taxon>Crustacea</taxon>
        <taxon>Multicrustacea</taxon>
        <taxon>Malacostraca</taxon>
        <taxon>Eumalacostraca</taxon>
        <taxon>Peracarida</taxon>
        <taxon>Amphipoda</taxon>
        <taxon>Senticaudata</taxon>
        <taxon>Talitrida</taxon>
        <taxon>Talitroidea</taxon>
        <taxon>Hyalellidae</taxon>
        <taxon>Hyalella</taxon>
    </lineage>
</organism>